<keyword evidence="1" id="KW-0472">Membrane</keyword>
<keyword evidence="3" id="KW-1185">Reference proteome</keyword>
<keyword evidence="1" id="KW-1133">Transmembrane helix</keyword>
<comment type="caution">
    <text evidence="2">The sequence shown here is derived from an EMBL/GenBank/DDBJ whole genome shotgun (WGS) entry which is preliminary data.</text>
</comment>
<dbReference type="EMBL" id="CAJVCH010059520">
    <property type="protein sequence ID" value="CAG7719208.1"/>
    <property type="molecule type" value="Genomic_DNA"/>
</dbReference>
<feature type="non-terminal residue" evidence="2">
    <location>
        <position position="1"/>
    </location>
</feature>
<dbReference type="Proteomes" id="UP000708208">
    <property type="component" value="Unassembled WGS sequence"/>
</dbReference>
<feature type="transmembrane region" description="Helical" evidence="1">
    <location>
        <begin position="20"/>
        <end position="45"/>
    </location>
</feature>
<organism evidence="2 3">
    <name type="scientific">Allacma fusca</name>
    <dbReference type="NCBI Taxonomy" id="39272"/>
    <lineage>
        <taxon>Eukaryota</taxon>
        <taxon>Metazoa</taxon>
        <taxon>Ecdysozoa</taxon>
        <taxon>Arthropoda</taxon>
        <taxon>Hexapoda</taxon>
        <taxon>Collembola</taxon>
        <taxon>Symphypleona</taxon>
        <taxon>Sminthuridae</taxon>
        <taxon>Allacma</taxon>
    </lineage>
</organism>
<keyword evidence="1" id="KW-0812">Transmembrane</keyword>
<sequence>SEDILIKQFDGHQDVHSSAWYIFLASSRWFGIWLEMVSIGFLIIVTYG</sequence>
<evidence type="ECO:0000313" key="3">
    <source>
        <dbReference type="Proteomes" id="UP000708208"/>
    </source>
</evidence>
<proteinExistence type="predicted"/>
<evidence type="ECO:0000256" key="1">
    <source>
        <dbReference type="SAM" id="Phobius"/>
    </source>
</evidence>
<gene>
    <name evidence="2" type="ORF">AFUS01_LOCUS8543</name>
</gene>
<reference evidence="2" key="1">
    <citation type="submission" date="2021-06" db="EMBL/GenBank/DDBJ databases">
        <authorList>
            <person name="Hodson N. C."/>
            <person name="Mongue J. A."/>
            <person name="Jaron S. K."/>
        </authorList>
    </citation>
    <scope>NUCLEOTIDE SEQUENCE</scope>
</reference>
<feature type="non-terminal residue" evidence="2">
    <location>
        <position position="48"/>
    </location>
</feature>
<name>A0A8J2NS46_9HEXA</name>
<evidence type="ECO:0000313" key="2">
    <source>
        <dbReference type="EMBL" id="CAG7719208.1"/>
    </source>
</evidence>
<dbReference type="OrthoDB" id="6500128at2759"/>
<protein>
    <submittedName>
        <fullName evidence="2">Uncharacterized protein</fullName>
    </submittedName>
</protein>
<dbReference type="AlphaFoldDB" id="A0A8J2NS46"/>
<accession>A0A8J2NS46</accession>